<name>A0A1E4SWI9_9ASCO</name>
<evidence type="ECO:0000256" key="3">
    <source>
        <dbReference type="ARBA" id="ARBA00023242"/>
    </source>
</evidence>
<keyword evidence="8" id="KW-1185">Reference proteome</keyword>
<protein>
    <recommendedName>
        <fullName evidence="6">RRM domain-containing protein</fullName>
    </recommendedName>
</protein>
<evidence type="ECO:0000313" key="8">
    <source>
        <dbReference type="Proteomes" id="UP000094801"/>
    </source>
</evidence>
<evidence type="ECO:0000256" key="1">
    <source>
        <dbReference type="ARBA" id="ARBA00004604"/>
    </source>
</evidence>
<dbReference type="CDD" id="cd12307">
    <property type="entry name" value="RRM_NIFK_like"/>
    <property type="match status" value="1"/>
</dbReference>
<dbReference type="Pfam" id="PF00076">
    <property type="entry name" value="RRM_1"/>
    <property type="match status" value="1"/>
</dbReference>
<dbReference type="STRING" id="983967.A0A1E4SWI9"/>
<sequence length="300" mass="33830">MAVKSRASASPKKSVAQPSTPISKKLPSRSPIQTRRRSKDLPKKVVVEEQKEQEQDDEKIELPSDSSDDEDIQNGSGSGSDSESESDDEELKGFDQESTSNNKITSNKKESSSASVTSQQNVHSITKPLTKQTSSKSSSSQQQSSNNNNNSKKAVVYVGRIPHGFHEDELRKYFGQFGEITRLRLSRNKKTGKSKHYGFIEFQELQIAKIAVETMNNYLIFNHLLKCSILPIEKIHDSLFNGSNIKFKSVPWSKISQVRNDKLKTDSKLKKLEKKFNYKNTQKALKLKSKGINYDLNSLK</sequence>
<dbReference type="Proteomes" id="UP000094801">
    <property type="component" value="Unassembled WGS sequence"/>
</dbReference>
<dbReference type="InterPro" id="IPR012677">
    <property type="entry name" value="Nucleotide-bd_a/b_plait_sf"/>
</dbReference>
<proteinExistence type="predicted"/>
<dbReference type="InterPro" id="IPR000504">
    <property type="entry name" value="RRM_dom"/>
</dbReference>
<dbReference type="InterPro" id="IPR035979">
    <property type="entry name" value="RBD_domain_sf"/>
</dbReference>
<feature type="region of interest" description="Disordered" evidence="5">
    <location>
        <begin position="1"/>
        <end position="154"/>
    </location>
</feature>
<keyword evidence="3" id="KW-0539">Nucleus</keyword>
<dbReference type="PROSITE" id="PS50102">
    <property type="entry name" value="RRM"/>
    <property type="match status" value="1"/>
</dbReference>
<dbReference type="EMBL" id="KV453860">
    <property type="protein sequence ID" value="ODV83861.1"/>
    <property type="molecule type" value="Genomic_DNA"/>
</dbReference>
<feature type="compositionally biased region" description="Polar residues" evidence="5">
    <location>
        <begin position="112"/>
        <end position="129"/>
    </location>
</feature>
<evidence type="ECO:0000256" key="4">
    <source>
        <dbReference type="PROSITE-ProRule" id="PRU00176"/>
    </source>
</evidence>
<dbReference type="Gene3D" id="3.30.70.330">
    <property type="match status" value="1"/>
</dbReference>
<dbReference type="AlphaFoldDB" id="A0A1E4SWI9"/>
<evidence type="ECO:0000313" key="7">
    <source>
        <dbReference type="EMBL" id="ODV83861.1"/>
    </source>
</evidence>
<gene>
    <name evidence="7" type="ORF">CANARDRAFT_202174</name>
</gene>
<dbReference type="OrthoDB" id="21467at2759"/>
<organism evidence="7 8">
    <name type="scientific">[Candida] arabinofermentans NRRL YB-2248</name>
    <dbReference type="NCBI Taxonomy" id="983967"/>
    <lineage>
        <taxon>Eukaryota</taxon>
        <taxon>Fungi</taxon>
        <taxon>Dikarya</taxon>
        <taxon>Ascomycota</taxon>
        <taxon>Saccharomycotina</taxon>
        <taxon>Pichiomycetes</taxon>
        <taxon>Pichiales</taxon>
        <taxon>Pichiaceae</taxon>
        <taxon>Ogataea</taxon>
        <taxon>Ogataea/Candida clade</taxon>
    </lineage>
</organism>
<feature type="domain" description="RRM" evidence="6">
    <location>
        <begin position="154"/>
        <end position="226"/>
    </location>
</feature>
<evidence type="ECO:0000259" key="6">
    <source>
        <dbReference type="PROSITE" id="PS50102"/>
    </source>
</evidence>
<feature type="compositionally biased region" description="Low complexity" evidence="5">
    <location>
        <begin position="130"/>
        <end position="153"/>
    </location>
</feature>
<keyword evidence="2 4" id="KW-0694">RNA-binding</keyword>
<dbReference type="GO" id="GO:0005730">
    <property type="term" value="C:nucleolus"/>
    <property type="evidence" value="ECO:0007669"/>
    <property type="project" value="UniProtKB-SubCell"/>
</dbReference>
<feature type="compositionally biased region" description="Basic and acidic residues" evidence="5">
    <location>
        <begin position="39"/>
        <end position="53"/>
    </location>
</feature>
<evidence type="ECO:0000256" key="5">
    <source>
        <dbReference type="SAM" id="MobiDB-lite"/>
    </source>
</evidence>
<dbReference type="GO" id="GO:0003723">
    <property type="term" value="F:RNA binding"/>
    <property type="evidence" value="ECO:0007669"/>
    <property type="project" value="UniProtKB-UniRule"/>
</dbReference>
<dbReference type="PANTHER" id="PTHR46754">
    <property type="entry name" value="MKI67 FHA DOMAIN-INTERACTING NUCLEOLAR PHOSPHOPROTEIN"/>
    <property type="match status" value="1"/>
</dbReference>
<dbReference type="SMART" id="SM00360">
    <property type="entry name" value="RRM"/>
    <property type="match status" value="1"/>
</dbReference>
<dbReference type="SUPFAM" id="SSF54928">
    <property type="entry name" value="RNA-binding domain, RBD"/>
    <property type="match status" value="1"/>
</dbReference>
<comment type="subcellular location">
    <subcellularLocation>
        <location evidence="1">Nucleus</location>
        <location evidence="1">Nucleolus</location>
    </subcellularLocation>
</comment>
<feature type="compositionally biased region" description="Polar residues" evidence="5">
    <location>
        <begin position="96"/>
        <end position="105"/>
    </location>
</feature>
<reference evidence="8" key="1">
    <citation type="submission" date="2016-04" db="EMBL/GenBank/DDBJ databases">
        <title>Comparative genomics of biotechnologically important yeasts.</title>
        <authorList>
            <consortium name="DOE Joint Genome Institute"/>
            <person name="Riley R."/>
            <person name="Haridas S."/>
            <person name="Wolfe K.H."/>
            <person name="Lopes M.R."/>
            <person name="Hittinger C.T."/>
            <person name="Goker M."/>
            <person name="Salamov A."/>
            <person name="Wisecaver J."/>
            <person name="Long T.M."/>
            <person name="Aerts A.L."/>
            <person name="Barry K."/>
            <person name="Choi C."/>
            <person name="Clum A."/>
            <person name="Coughlan A.Y."/>
            <person name="Deshpande S."/>
            <person name="Douglass A.P."/>
            <person name="Hanson S.J."/>
            <person name="Klenk H.-P."/>
            <person name="Labutti K."/>
            <person name="Lapidus A."/>
            <person name="Lindquist E."/>
            <person name="Lipzen A."/>
            <person name="Meier-Kolthoff J.P."/>
            <person name="Ohm R.A."/>
            <person name="Otillar R.P."/>
            <person name="Pangilinan J."/>
            <person name="Peng Y."/>
            <person name="Rokas A."/>
            <person name="Rosa C.A."/>
            <person name="Scheuner C."/>
            <person name="Sibirny A.A."/>
            <person name="Slot J.C."/>
            <person name="Stielow J.B."/>
            <person name="Sun H."/>
            <person name="Kurtzman C.P."/>
            <person name="Blackwell M."/>
            <person name="Grigoriev I.V."/>
            <person name="Jeffries T.W."/>
        </authorList>
    </citation>
    <scope>NUCLEOTIDE SEQUENCE [LARGE SCALE GENOMIC DNA]</scope>
    <source>
        <strain evidence="8">NRRL YB-2248</strain>
    </source>
</reference>
<accession>A0A1E4SWI9</accession>
<evidence type="ECO:0000256" key="2">
    <source>
        <dbReference type="ARBA" id="ARBA00022884"/>
    </source>
</evidence>